<proteinExistence type="predicted"/>
<evidence type="ECO:0000313" key="1">
    <source>
        <dbReference type="EMBL" id="VVG69325.1"/>
    </source>
</evidence>
<gene>
    <name evidence="1" type="ORF">PAP18089_00278</name>
</gene>
<accession>A0A5E5NZ66</accession>
<name>A0A5E5NZ66_9BURK</name>
<dbReference type="Proteomes" id="UP000364291">
    <property type="component" value="Unassembled WGS sequence"/>
</dbReference>
<dbReference type="AlphaFoldDB" id="A0A5E5NZ66"/>
<dbReference type="RefSeq" id="WP_143811711.1">
    <property type="nucleotide sequence ID" value="NZ_NBTA01000009.1"/>
</dbReference>
<dbReference type="EMBL" id="CABPSX010000001">
    <property type="protein sequence ID" value="VVG69325.1"/>
    <property type="molecule type" value="Genomic_DNA"/>
</dbReference>
<sequence>MADIPVHCHGIATTQLNRSNSPLALSRGDGSVPNISARTWSSNRPHLVTLLKMTNRPIDFLVAAAGTTPKSLPESIRQVGNLSAGFCRSWLAGDMDDALATSEEAFQLLDHIQNELLRHRDDKSKIGGWASDPFKAALDIQVGSLLSPASPADRVFFDSCAHGVGAMPPSAVPSALTLVQALNKLKHRRRSAVNFTAAASGAHVLYIFTNAGSGQPDAIASFDVQDFCGACKSAVTAM</sequence>
<evidence type="ECO:0000313" key="2">
    <source>
        <dbReference type="Proteomes" id="UP000364291"/>
    </source>
</evidence>
<reference evidence="1 2" key="1">
    <citation type="submission" date="2019-08" db="EMBL/GenBank/DDBJ databases">
        <authorList>
            <person name="Peeters C."/>
        </authorList>
    </citation>
    <scope>NUCLEOTIDE SEQUENCE [LARGE SCALE GENOMIC DNA]</scope>
    <source>
        <strain evidence="1 2">LMG 18089</strain>
    </source>
</reference>
<protein>
    <submittedName>
        <fullName evidence="1">Uncharacterized protein</fullName>
    </submittedName>
</protein>
<organism evidence="1 2">
    <name type="scientific">Pandoraea apista</name>
    <dbReference type="NCBI Taxonomy" id="93218"/>
    <lineage>
        <taxon>Bacteria</taxon>
        <taxon>Pseudomonadati</taxon>
        <taxon>Pseudomonadota</taxon>
        <taxon>Betaproteobacteria</taxon>
        <taxon>Burkholderiales</taxon>
        <taxon>Burkholderiaceae</taxon>
        <taxon>Pandoraea</taxon>
    </lineage>
</organism>